<dbReference type="InterPro" id="IPR016040">
    <property type="entry name" value="NAD(P)-bd_dom"/>
</dbReference>
<feature type="domain" description="NAD(P)-binding" evidence="1">
    <location>
        <begin position="124"/>
        <end position="211"/>
    </location>
</feature>
<keyword evidence="3" id="KW-1185">Reference proteome</keyword>
<dbReference type="PANTHER" id="PTHR15020">
    <property type="entry name" value="FLAVIN REDUCTASE-RELATED"/>
    <property type="match status" value="1"/>
</dbReference>
<dbReference type="PANTHER" id="PTHR15020:SF45">
    <property type="entry name" value="NAD(P)-BINDING DOMAIN-CONTAINING PROTEIN"/>
    <property type="match status" value="1"/>
</dbReference>
<accession>A0A7J7IKT1</accession>
<dbReference type="InterPro" id="IPR036291">
    <property type="entry name" value="NAD(P)-bd_dom_sf"/>
</dbReference>
<protein>
    <recommendedName>
        <fullName evidence="1">NAD(P)-binding domain-containing protein</fullName>
    </recommendedName>
</protein>
<sequence>MRTQSSKIGRVCITGANSPLGQQLVRALVQSPEPSLRPDAIGVVGSNGVPLDKEVAARTELLETKMDSLESVDLAVSKYRPQTLFSINDDELRFGDRDIFAENKLIVDLLKKGWGGSKFPVKARFILVTLLGCGDSEHAIPMQAMDSLRPLLLELSRVEQYVRDSGIPYTIVRPGALEDGDSEGRAIVSESQFGYGTIHRGTMARLLLDIAVSERTVNKTLIALDMNRLLVAAPYVRPFEVWESPPFEVFNL</sequence>
<name>A0A7J7IKT1_9RHOD</name>
<evidence type="ECO:0000313" key="2">
    <source>
        <dbReference type="EMBL" id="KAF6003638.1"/>
    </source>
</evidence>
<evidence type="ECO:0000313" key="3">
    <source>
        <dbReference type="Proteomes" id="UP000530660"/>
    </source>
</evidence>
<evidence type="ECO:0000259" key="1">
    <source>
        <dbReference type="Pfam" id="PF13460"/>
    </source>
</evidence>
<dbReference type="SUPFAM" id="SSF51735">
    <property type="entry name" value="NAD(P)-binding Rossmann-fold domains"/>
    <property type="match status" value="1"/>
</dbReference>
<proteinExistence type="predicted"/>
<organism evidence="2 3">
    <name type="scientific">Cyanidiococcus yangmingshanensis</name>
    <dbReference type="NCBI Taxonomy" id="2690220"/>
    <lineage>
        <taxon>Eukaryota</taxon>
        <taxon>Rhodophyta</taxon>
        <taxon>Bangiophyceae</taxon>
        <taxon>Cyanidiales</taxon>
        <taxon>Cyanidiaceae</taxon>
        <taxon>Cyanidiococcus</taxon>
    </lineage>
</organism>
<dbReference type="OrthoDB" id="5623at2759"/>
<dbReference type="Gene3D" id="3.40.50.720">
    <property type="entry name" value="NAD(P)-binding Rossmann-like Domain"/>
    <property type="match status" value="1"/>
</dbReference>
<dbReference type="EMBL" id="VWRR01000006">
    <property type="protein sequence ID" value="KAF6003638.1"/>
    <property type="molecule type" value="Genomic_DNA"/>
</dbReference>
<dbReference type="Pfam" id="PF13460">
    <property type="entry name" value="NAD_binding_10"/>
    <property type="match status" value="1"/>
</dbReference>
<dbReference type="AlphaFoldDB" id="A0A7J7IKT1"/>
<comment type="caution">
    <text evidence="2">The sequence shown here is derived from an EMBL/GenBank/DDBJ whole genome shotgun (WGS) entry which is preliminary data.</text>
</comment>
<reference evidence="2 3" key="1">
    <citation type="journal article" date="2020" name="J. Phycol.">
        <title>Comparative genome analysis reveals Cyanidiococcus gen. nov., a new extremophilic red algal genus sister to Cyanidioschyzon (Cyanidioschyzonaceae, Rhodophyta).</title>
        <authorList>
            <person name="Liu S.-L."/>
            <person name="Chiang Y.-R."/>
            <person name="Yoon H.S."/>
            <person name="Fu H.-Y."/>
        </authorList>
    </citation>
    <scope>NUCLEOTIDE SEQUENCE [LARGE SCALE GENOMIC DNA]</scope>
    <source>
        <strain evidence="2 3">THAL066</strain>
    </source>
</reference>
<dbReference type="Proteomes" id="UP000530660">
    <property type="component" value="Unassembled WGS sequence"/>
</dbReference>
<gene>
    <name evidence="2" type="ORF">F1559_003882</name>
</gene>